<proteinExistence type="evidence at transcript level"/>
<gene>
    <name evidence="2" type="primary">LOC100177264</name>
</gene>
<evidence type="ECO:0000313" key="2">
    <source>
        <dbReference type="EMBL" id="CAB3261725.1"/>
    </source>
</evidence>
<name>A0A6F9DFY1_9ASCI</name>
<feature type="compositionally biased region" description="Basic and acidic residues" evidence="1">
    <location>
        <begin position="9"/>
        <end position="28"/>
    </location>
</feature>
<accession>A0A6F9DFY1</accession>
<feature type="region of interest" description="Disordered" evidence="1">
    <location>
        <begin position="226"/>
        <end position="353"/>
    </location>
</feature>
<evidence type="ECO:0000256" key="1">
    <source>
        <dbReference type="SAM" id="MobiDB-lite"/>
    </source>
</evidence>
<dbReference type="AlphaFoldDB" id="A0A6F9DFY1"/>
<dbReference type="EMBL" id="LR786505">
    <property type="protein sequence ID" value="CAB3261725.1"/>
    <property type="molecule type" value="mRNA"/>
</dbReference>
<protein>
    <submittedName>
        <fullName evidence="2">Uncharacterized protein LOC100177264</fullName>
    </submittedName>
</protein>
<feature type="region of interest" description="Disordered" evidence="1">
    <location>
        <begin position="1"/>
        <end position="36"/>
    </location>
</feature>
<sequence length="472" mass="54034">MLESQTRNPDQEFVLHGRKTPIRERDDEYLSNSQKTLTSKNLSSSFNFSKSGATSFDATSRSVPDIADLERSINELKLELTDLNQSLSDSYGKSDIFLQHSEPSYNAPTIVRHSYEKEDPELTFLMQRNDEEAVSHTAPGDTKWYEDPKHLTKPLGDYPTMQGLGVSKRSVSPINRSVGRFGAEIATKDVTGDLTSLDVASNNITFPVRLTAPHIVGVRSLLPPQYPVRHQDKERAKSPRSRSRSVELGMLRSRSLSPGRSRGRSGSRGRARDRSPSPLPVWMPTSRHANASSQPPPPVKKNARGRSPARRRPATASGYRQSSRSRRNLSKSLPITRHSLHTNYTRYKRPTVQPRPGRMELEFLEATDQLDTRRALVEKSPFQQQLSRLRLERLRVEEEYLLQLKRESELERIRGPKPKWYEMKGPQFHYECNKNTSLHKNRDQWGDTMRYRNSLLQASREFADNMVEPVMN</sequence>
<organism evidence="2">
    <name type="scientific">Phallusia mammillata</name>
    <dbReference type="NCBI Taxonomy" id="59560"/>
    <lineage>
        <taxon>Eukaryota</taxon>
        <taxon>Metazoa</taxon>
        <taxon>Chordata</taxon>
        <taxon>Tunicata</taxon>
        <taxon>Ascidiacea</taxon>
        <taxon>Phlebobranchia</taxon>
        <taxon>Ascidiidae</taxon>
        <taxon>Phallusia</taxon>
    </lineage>
</organism>
<feature type="compositionally biased region" description="Basic residues" evidence="1">
    <location>
        <begin position="301"/>
        <end position="313"/>
    </location>
</feature>
<reference evidence="2" key="1">
    <citation type="submission" date="2020-04" db="EMBL/GenBank/DDBJ databases">
        <authorList>
            <person name="Neveu A P."/>
        </authorList>
    </citation>
    <scope>NUCLEOTIDE SEQUENCE</scope>
    <source>
        <tissue evidence="2">Whole embryo</tissue>
    </source>
</reference>